<evidence type="ECO:0000259" key="7">
    <source>
        <dbReference type="Pfam" id="PF08281"/>
    </source>
</evidence>
<dbReference type="InterPro" id="IPR013249">
    <property type="entry name" value="RNA_pol_sigma70_r4_t2"/>
</dbReference>
<dbReference type="GO" id="GO:0016987">
    <property type="term" value="F:sigma factor activity"/>
    <property type="evidence" value="ECO:0007669"/>
    <property type="project" value="UniProtKB-KW"/>
</dbReference>
<dbReference type="Pfam" id="PF04542">
    <property type="entry name" value="Sigma70_r2"/>
    <property type="match status" value="1"/>
</dbReference>
<dbReference type="InterPro" id="IPR039425">
    <property type="entry name" value="RNA_pol_sigma-70-like"/>
</dbReference>
<dbReference type="InterPro" id="IPR014284">
    <property type="entry name" value="RNA_pol_sigma-70_dom"/>
</dbReference>
<dbReference type="SUPFAM" id="SSF88946">
    <property type="entry name" value="Sigma2 domain of RNA polymerase sigma factors"/>
    <property type="match status" value="1"/>
</dbReference>
<keyword evidence="9" id="KW-1185">Reference proteome</keyword>
<protein>
    <submittedName>
        <fullName evidence="8">Sigma-70 family RNA polymerase sigma factor</fullName>
    </submittedName>
</protein>
<name>A0A6I3SL10_HELMO</name>
<dbReference type="CDD" id="cd06171">
    <property type="entry name" value="Sigma70_r4"/>
    <property type="match status" value="1"/>
</dbReference>
<proteinExistence type="inferred from homology"/>
<dbReference type="InterPro" id="IPR013324">
    <property type="entry name" value="RNA_pol_sigma_r3/r4-like"/>
</dbReference>
<evidence type="ECO:0000256" key="2">
    <source>
        <dbReference type="ARBA" id="ARBA00023015"/>
    </source>
</evidence>
<evidence type="ECO:0000256" key="1">
    <source>
        <dbReference type="ARBA" id="ARBA00010641"/>
    </source>
</evidence>
<dbReference type="InterPro" id="IPR013325">
    <property type="entry name" value="RNA_pol_sigma_r2"/>
</dbReference>
<dbReference type="SUPFAM" id="SSF88659">
    <property type="entry name" value="Sigma3 and sigma4 domains of RNA polymerase sigma factors"/>
    <property type="match status" value="1"/>
</dbReference>
<accession>A0A6I3SL10</accession>
<dbReference type="NCBIfam" id="TIGR02937">
    <property type="entry name" value="sigma70-ECF"/>
    <property type="match status" value="1"/>
</dbReference>
<keyword evidence="5" id="KW-0804">Transcription</keyword>
<keyword evidence="2" id="KW-0805">Transcription regulation</keyword>
<dbReference type="Gene3D" id="1.10.10.10">
    <property type="entry name" value="Winged helix-like DNA-binding domain superfamily/Winged helix DNA-binding domain"/>
    <property type="match status" value="1"/>
</dbReference>
<dbReference type="Gene3D" id="1.10.1740.10">
    <property type="match status" value="1"/>
</dbReference>
<evidence type="ECO:0000256" key="4">
    <source>
        <dbReference type="ARBA" id="ARBA00023125"/>
    </source>
</evidence>
<evidence type="ECO:0000313" key="9">
    <source>
        <dbReference type="Proteomes" id="UP000430670"/>
    </source>
</evidence>
<dbReference type="PANTHER" id="PTHR43133:SF8">
    <property type="entry name" value="RNA POLYMERASE SIGMA FACTOR HI_1459-RELATED"/>
    <property type="match status" value="1"/>
</dbReference>
<dbReference type="OrthoDB" id="2594372at2"/>
<comment type="caution">
    <text evidence="8">The sequence shown here is derived from an EMBL/GenBank/DDBJ whole genome shotgun (WGS) entry which is preliminary data.</text>
</comment>
<reference evidence="8 9" key="1">
    <citation type="submission" date="2019-11" db="EMBL/GenBank/DDBJ databases">
        <title>Whole-genome sequence of a the green, strictly anaerobic photosynthetic bacterium Heliobacillus mobilis DSM 6151.</title>
        <authorList>
            <person name="Kyndt J.A."/>
            <person name="Meyer T.E."/>
        </authorList>
    </citation>
    <scope>NUCLEOTIDE SEQUENCE [LARGE SCALE GENOMIC DNA]</scope>
    <source>
        <strain evidence="8 9">DSM 6151</strain>
    </source>
</reference>
<evidence type="ECO:0000256" key="5">
    <source>
        <dbReference type="ARBA" id="ARBA00023163"/>
    </source>
</evidence>
<dbReference type="InterPro" id="IPR007627">
    <property type="entry name" value="RNA_pol_sigma70_r2"/>
</dbReference>
<dbReference type="GO" id="GO:0006352">
    <property type="term" value="P:DNA-templated transcription initiation"/>
    <property type="evidence" value="ECO:0007669"/>
    <property type="project" value="InterPro"/>
</dbReference>
<dbReference type="PANTHER" id="PTHR43133">
    <property type="entry name" value="RNA POLYMERASE ECF-TYPE SIGMA FACTO"/>
    <property type="match status" value="1"/>
</dbReference>
<dbReference type="GO" id="GO:0003677">
    <property type="term" value="F:DNA binding"/>
    <property type="evidence" value="ECO:0007669"/>
    <property type="project" value="UniProtKB-KW"/>
</dbReference>
<dbReference type="AlphaFoldDB" id="A0A6I3SL10"/>
<dbReference type="InterPro" id="IPR036388">
    <property type="entry name" value="WH-like_DNA-bd_sf"/>
</dbReference>
<dbReference type="EMBL" id="WNKU01000012">
    <property type="protein sequence ID" value="MTV49604.1"/>
    <property type="molecule type" value="Genomic_DNA"/>
</dbReference>
<keyword evidence="4" id="KW-0238">DNA-binding</keyword>
<keyword evidence="3" id="KW-0731">Sigma factor</keyword>
<dbReference type="Pfam" id="PF08281">
    <property type="entry name" value="Sigma70_r4_2"/>
    <property type="match status" value="1"/>
</dbReference>
<dbReference type="Proteomes" id="UP000430670">
    <property type="component" value="Unassembled WGS sequence"/>
</dbReference>
<gene>
    <name evidence="8" type="ORF">GJ688_11510</name>
</gene>
<evidence type="ECO:0000313" key="8">
    <source>
        <dbReference type="EMBL" id="MTV49604.1"/>
    </source>
</evidence>
<evidence type="ECO:0000256" key="3">
    <source>
        <dbReference type="ARBA" id="ARBA00023082"/>
    </source>
</evidence>
<comment type="similarity">
    <text evidence="1">Belongs to the sigma-70 factor family. ECF subfamily.</text>
</comment>
<sequence>MDNMKSLVMRAQKGDLSAFEQLVLAYQSRIYSLALNLTSNADDAQDLSQEVFIRAYSALGTFRLEADFGTWLHRIAVNTWINMQRKHKKVTYISLDEPVHNGESDMSREVAAATERPDELYEEKEFREQVRTVLKELTDEHRTVLVLREVYGYSYDEVAQMLNCTLGTVKSRLNRAKQAFKDKLTSMSEQLGNIPAKGRQVSKYEQSP</sequence>
<organism evidence="8 9">
    <name type="scientific">Heliobacterium mobile</name>
    <name type="common">Heliobacillus mobilis</name>
    <dbReference type="NCBI Taxonomy" id="28064"/>
    <lineage>
        <taxon>Bacteria</taxon>
        <taxon>Bacillati</taxon>
        <taxon>Bacillota</taxon>
        <taxon>Clostridia</taxon>
        <taxon>Eubacteriales</taxon>
        <taxon>Heliobacteriaceae</taxon>
        <taxon>Heliobacterium</taxon>
    </lineage>
</organism>
<feature type="domain" description="RNA polymerase sigma-70 region 2" evidence="6">
    <location>
        <begin position="22"/>
        <end position="89"/>
    </location>
</feature>
<feature type="domain" description="RNA polymerase sigma factor 70 region 4 type 2" evidence="7">
    <location>
        <begin position="127"/>
        <end position="179"/>
    </location>
</feature>
<evidence type="ECO:0000259" key="6">
    <source>
        <dbReference type="Pfam" id="PF04542"/>
    </source>
</evidence>